<feature type="transmembrane region" description="Helical" evidence="1">
    <location>
        <begin position="685"/>
        <end position="710"/>
    </location>
</feature>
<accession>A0A9P4QXY0</accession>
<dbReference type="Proteomes" id="UP000799444">
    <property type="component" value="Unassembled WGS sequence"/>
</dbReference>
<keyword evidence="1" id="KW-1133">Transmembrane helix</keyword>
<feature type="transmembrane region" description="Helical" evidence="1">
    <location>
        <begin position="852"/>
        <end position="877"/>
    </location>
</feature>
<feature type="transmembrane region" description="Helical" evidence="1">
    <location>
        <begin position="768"/>
        <end position="785"/>
    </location>
</feature>
<dbReference type="AlphaFoldDB" id="A0A9P4QXY0"/>
<keyword evidence="1" id="KW-0812">Transmembrane</keyword>
<proteinExistence type="predicted"/>
<dbReference type="EMBL" id="ML996169">
    <property type="protein sequence ID" value="KAF2732936.1"/>
    <property type="molecule type" value="Genomic_DNA"/>
</dbReference>
<organism evidence="2 3">
    <name type="scientific">Polyplosphaeria fusca</name>
    <dbReference type="NCBI Taxonomy" id="682080"/>
    <lineage>
        <taxon>Eukaryota</taxon>
        <taxon>Fungi</taxon>
        <taxon>Dikarya</taxon>
        <taxon>Ascomycota</taxon>
        <taxon>Pezizomycotina</taxon>
        <taxon>Dothideomycetes</taxon>
        <taxon>Pleosporomycetidae</taxon>
        <taxon>Pleosporales</taxon>
        <taxon>Tetraplosphaeriaceae</taxon>
        <taxon>Polyplosphaeria</taxon>
    </lineage>
</organism>
<reference evidence="2" key="1">
    <citation type="journal article" date="2020" name="Stud. Mycol.">
        <title>101 Dothideomycetes genomes: a test case for predicting lifestyles and emergence of pathogens.</title>
        <authorList>
            <person name="Haridas S."/>
            <person name="Albert R."/>
            <person name="Binder M."/>
            <person name="Bloem J."/>
            <person name="Labutti K."/>
            <person name="Salamov A."/>
            <person name="Andreopoulos B."/>
            <person name="Baker S."/>
            <person name="Barry K."/>
            <person name="Bills G."/>
            <person name="Bluhm B."/>
            <person name="Cannon C."/>
            <person name="Castanera R."/>
            <person name="Culley D."/>
            <person name="Daum C."/>
            <person name="Ezra D."/>
            <person name="Gonzalez J."/>
            <person name="Henrissat B."/>
            <person name="Kuo A."/>
            <person name="Liang C."/>
            <person name="Lipzen A."/>
            <person name="Lutzoni F."/>
            <person name="Magnuson J."/>
            <person name="Mondo S."/>
            <person name="Nolan M."/>
            <person name="Ohm R."/>
            <person name="Pangilinan J."/>
            <person name="Park H.-J."/>
            <person name="Ramirez L."/>
            <person name="Alfaro M."/>
            <person name="Sun H."/>
            <person name="Tritt A."/>
            <person name="Yoshinaga Y."/>
            <person name="Zwiers L.-H."/>
            <person name="Turgeon B."/>
            <person name="Goodwin S."/>
            <person name="Spatafora J."/>
            <person name="Crous P."/>
            <person name="Grigoriev I."/>
        </authorList>
    </citation>
    <scope>NUCLEOTIDE SEQUENCE</scope>
    <source>
        <strain evidence="2">CBS 125425</strain>
    </source>
</reference>
<evidence type="ECO:0000256" key="1">
    <source>
        <dbReference type="SAM" id="Phobius"/>
    </source>
</evidence>
<keyword evidence="3" id="KW-1185">Reference proteome</keyword>
<name>A0A9P4QXY0_9PLEO</name>
<comment type="caution">
    <text evidence="2">The sequence shown here is derived from an EMBL/GenBank/DDBJ whole genome shotgun (WGS) entry which is preliminary data.</text>
</comment>
<keyword evidence="1" id="KW-0472">Membrane</keyword>
<gene>
    <name evidence="2" type="ORF">EJ04DRAFT_578009</name>
</gene>
<protein>
    <submittedName>
        <fullName evidence="2">Uncharacterized protein</fullName>
    </submittedName>
</protein>
<evidence type="ECO:0000313" key="3">
    <source>
        <dbReference type="Proteomes" id="UP000799444"/>
    </source>
</evidence>
<dbReference type="OrthoDB" id="5148443at2759"/>
<evidence type="ECO:0000313" key="2">
    <source>
        <dbReference type="EMBL" id="KAF2732936.1"/>
    </source>
</evidence>
<feature type="transmembrane region" description="Helical" evidence="1">
    <location>
        <begin position="735"/>
        <end position="756"/>
    </location>
</feature>
<sequence>MFTQSIRYLPAVLFFSLLLFVSVGLWFDQRTTVGLERPSDGAFRDVLSPTTIDALRGDARLHHALLSLTEYVATTSEKLGKQYGSEGLESFGRNLTEELTRIYARPSPKKRGFLEDLGNLITGGGNGNNQQPQGDTRGNLLEEIGNALGIGGDGNNTGLGGLLQGGLSSLGDSIIGGLATPALFLGIGVGMGAGTGLNLTNMEQAKTIATQVAATFEAEPTGVNMVAQNLGSGVSAQIAPSLRNLSIGDGVGMAVFALAQGIGQGSARGLNLTQQQFQPINDSSIIAIASNFGLGVSQPIASSIDLPKLISQGADGGQLVAQLPHIAAAAGQGLGQGASTGLGLSKPNTTLQRRQALGNSDQIDVPATVMDFTRGLSQAFLQSSDLNKAVDMIAPNATDGLNIDLAGMLVPIAAGAGKGIGQGAAVGLGFQADTGIGAVAEGLNAEQSTEMIAQQFSKGLVSSFLANGTATVALNNLTSGAGSLAQDVQFARVAEGLARGLVEGSVNAISSVGGVNSLISGNFSAQAAMNLPSMGNTSFEDSVNGSAVAFGRGLAGEGTLLIASLISNMTKSTPQKRIHQSALSRRQDVISNGTPLAISGDMLSSLAQAGTDALTCQGFGGVIAIGLGLMHSGTIKLDTKDSPLDGRTLAALPQDPIIVTSEGNRFSIKIQNGEIKINDLEAGTFIALTAVHVISMTVTFFYALPAYIALGAIQRLSILIGNPINESKCIKWRKIILFAIFTPFLLLGVISGVLGIGKAQHFRSPHGILGLITTIIALPAIITSIQRLRSSQPQPTQARLTQLLIQSPRNHTISATLTNLLVPLSTTTSILGLSLLRSISLCTTDALLPAPLLAVVLLLITCTQIGATSLVALRLWIEHRIARNKATHTPSLADKKGSSRRTDTIATFGFDTAPPAGAMAARNTKELFGREDSRIGWPSEVRKVGEEDGGRDGDRDGLAEGEMVRGSRRYDEKIGGFVDVVGHVNGGVGGMAY</sequence>
<feature type="transmembrane region" description="Helical" evidence="1">
    <location>
        <begin position="817"/>
        <end position="840"/>
    </location>
</feature>